<dbReference type="AlphaFoldDB" id="A0A132BSJ0"/>
<reference evidence="1 2" key="1">
    <citation type="submission" date="2015-12" db="EMBL/GenBank/DDBJ databases">
        <title>Genome sequence of the marine Rhodobacteraceae strain O3.65, Candidatus Tritonibacter horizontis.</title>
        <authorList>
            <person name="Poehlein A."/>
            <person name="Giebel H.A."/>
            <person name="Voget S."/>
            <person name="Brinkhoff T."/>
        </authorList>
    </citation>
    <scope>NUCLEOTIDE SEQUENCE [LARGE SCALE GENOMIC DNA]</scope>
    <source>
        <strain evidence="1 2">O3.65</strain>
    </source>
</reference>
<gene>
    <name evidence="1" type="ORF">TRIHO_37660</name>
</gene>
<organism evidence="1 2">
    <name type="scientific">Tritonibacter horizontis</name>
    <dbReference type="NCBI Taxonomy" id="1768241"/>
    <lineage>
        <taxon>Bacteria</taxon>
        <taxon>Pseudomonadati</taxon>
        <taxon>Pseudomonadota</taxon>
        <taxon>Alphaproteobacteria</taxon>
        <taxon>Rhodobacterales</taxon>
        <taxon>Paracoccaceae</taxon>
        <taxon>Tritonibacter</taxon>
    </lineage>
</organism>
<proteinExistence type="predicted"/>
<keyword evidence="2" id="KW-1185">Reference proteome</keyword>
<accession>A0A132BSJ0</accession>
<dbReference type="Proteomes" id="UP000068382">
    <property type="component" value="Unassembled WGS sequence"/>
</dbReference>
<protein>
    <submittedName>
        <fullName evidence="1">Uncharacterized protein</fullName>
    </submittedName>
</protein>
<evidence type="ECO:0000313" key="1">
    <source>
        <dbReference type="EMBL" id="KUP91368.1"/>
    </source>
</evidence>
<evidence type="ECO:0000313" key="2">
    <source>
        <dbReference type="Proteomes" id="UP000068382"/>
    </source>
</evidence>
<sequence>MLQALLPDQRLSVLDRQAFLVQEILNAAQKEHVRRAVVSPSPRPFDRLDLIELTFPEPQHMGLNIQPFRDFADGAKGVRGLGHFSDLSENCGIADGPAAGGLARFRKSYPKKV</sequence>
<name>A0A132BSJ0_9RHOB</name>
<comment type="caution">
    <text evidence="1">The sequence shown here is derived from an EMBL/GenBank/DDBJ whole genome shotgun (WGS) entry which is preliminary data.</text>
</comment>
<dbReference type="EMBL" id="LPUY01000097">
    <property type="protein sequence ID" value="KUP91368.1"/>
    <property type="molecule type" value="Genomic_DNA"/>
</dbReference>